<feature type="domain" description="HTH luxR-type" evidence="6">
    <location>
        <begin position="136"/>
        <end position="201"/>
    </location>
</feature>
<keyword evidence="1 5" id="KW-0597">Phosphoprotein</keyword>
<evidence type="ECO:0000259" key="6">
    <source>
        <dbReference type="PROSITE" id="PS50043"/>
    </source>
</evidence>
<protein>
    <submittedName>
        <fullName evidence="8">DNA-binding response regulator</fullName>
    </submittedName>
</protein>
<dbReference type="CDD" id="cd17535">
    <property type="entry name" value="REC_NarL-like"/>
    <property type="match status" value="1"/>
</dbReference>
<keyword evidence="4" id="KW-0804">Transcription</keyword>
<dbReference type="InterPro" id="IPR058245">
    <property type="entry name" value="NreC/VraR/RcsB-like_REC"/>
</dbReference>
<dbReference type="InterPro" id="IPR001789">
    <property type="entry name" value="Sig_transdc_resp-reg_receiver"/>
</dbReference>
<gene>
    <name evidence="8" type="ORF">BLA60_27770</name>
</gene>
<dbReference type="InterPro" id="IPR011006">
    <property type="entry name" value="CheY-like_superfamily"/>
</dbReference>
<dbReference type="SUPFAM" id="SSF52172">
    <property type="entry name" value="CheY-like"/>
    <property type="match status" value="1"/>
</dbReference>
<dbReference type="GO" id="GO:0003677">
    <property type="term" value="F:DNA binding"/>
    <property type="evidence" value="ECO:0007669"/>
    <property type="project" value="UniProtKB-KW"/>
</dbReference>
<dbReference type="PROSITE" id="PS50043">
    <property type="entry name" value="HTH_LUXR_2"/>
    <property type="match status" value="1"/>
</dbReference>
<proteinExistence type="predicted"/>
<evidence type="ECO:0000313" key="8">
    <source>
        <dbReference type="EMBL" id="OLF07426.1"/>
    </source>
</evidence>
<dbReference type="InterPro" id="IPR016032">
    <property type="entry name" value="Sig_transdc_resp-reg_C-effctor"/>
</dbReference>
<sequence>MTAIRVAITDDHPVVRMGLRALLSAEPDIEVTADCANGEDAVRLATDLAPDVVLMDLKMPGMDGVTATAQVVASTRAKVLVLTTFETDGDILRAVEAGATGYLLKDTPGPEVVAAVRATARGRTVLPAPIATRLVTAIQAPTPSRRELAVLELVARGLSNADIGQALHISEATVKSHLLHVFTKFDVNDRTAAVTEALTRGWLRRD</sequence>
<evidence type="ECO:0000256" key="2">
    <source>
        <dbReference type="ARBA" id="ARBA00023015"/>
    </source>
</evidence>
<name>A0A7Z0WIT2_9PSEU</name>
<evidence type="ECO:0000256" key="1">
    <source>
        <dbReference type="ARBA" id="ARBA00022553"/>
    </source>
</evidence>
<evidence type="ECO:0000256" key="4">
    <source>
        <dbReference type="ARBA" id="ARBA00023163"/>
    </source>
</evidence>
<feature type="modified residue" description="4-aspartylphosphate" evidence="5">
    <location>
        <position position="56"/>
    </location>
</feature>
<dbReference type="Pfam" id="PF00196">
    <property type="entry name" value="GerE"/>
    <property type="match status" value="1"/>
</dbReference>
<dbReference type="InterPro" id="IPR000792">
    <property type="entry name" value="Tscrpt_reg_LuxR_C"/>
</dbReference>
<dbReference type="Gene3D" id="3.40.50.2300">
    <property type="match status" value="1"/>
</dbReference>
<dbReference type="SMART" id="SM00421">
    <property type="entry name" value="HTH_LUXR"/>
    <property type="match status" value="1"/>
</dbReference>
<dbReference type="RefSeq" id="WP_075136018.1">
    <property type="nucleotide sequence ID" value="NZ_MSIF01000016.1"/>
</dbReference>
<dbReference type="EMBL" id="MSIF01000016">
    <property type="protein sequence ID" value="OLF07426.1"/>
    <property type="molecule type" value="Genomic_DNA"/>
</dbReference>
<keyword evidence="9" id="KW-1185">Reference proteome</keyword>
<keyword evidence="3 8" id="KW-0238">DNA-binding</keyword>
<dbReference type="AlphaFoldDB" id="A0A7Z0WIT2"/>
<dbReference type="OrthoDB" id="9808843at2"/>
<accession>A0A7Z0WIT2</accession>
<reference evidence="8 9" key="1">
    <citation type="submission" date="2016-12" db="EMBL/GenBank/DDBJ databases">
        <title>The draft genome sequence of Actinophytocola xinjiangensis.</title>
        <authorList>
            <person name="Wang W."/>
            <person name="Yuan L."/>
        </authorList>
    </citation>
    <scope>NUCLEOTIDE SEQUENCE [LARGE SCALE GENOMIC DNA]</scope>
    <source>
        <strain evidence="8 9">CGMCC 4.4663</strain>
    </source>
</reference>
<dbReference type="InterPro" id="IPR039420">
    <property type="entry name" value="WalR-like"/>
</dbReference>
<dbReference type="SMART" id="SM00448">
    <property type="entry name" value="REC"/>
    <property type="match status" value="1"/>
</dbReference>
<dbReference type="SUPFAM" id="SSF46894">
    <property type="entry name" value="C-terminal effector domain of the bipartite response regulators"/>
    <property type="match status" value="1"/>
</dbReference>
<dbReference type="CDD" id="cd06170">
    <property type="entry name" value="LuxR_C_like"/>
    <property type="match status" value="1"/>
</dbReference>
<evidence type="ECO:0000313" key="9">
    <source>
        <dbReference type="Proteomes" id="UP000185696"/>
    </source>
</evidence>
<organism evidence="8 9">
    <name type="scientific">Actinophytocola xinjiangensis</name>
    <dbReference type="NCBI Taxonomy" id="485602"/>
    <lineage>
        <taxon>Bacteria</taxon>
        <taxon>Bacillati</taxon>
        <taxon>Actinomycetota</taxon>
        <taxon>Actinomycetes</taxon>
        <taxon>Pseudonocardiales</taxon>
        <taxon>Pseudonocardiaceae</taxon>
    </lineage>
</organism>
<dbReference type="PANTHER" id="PTHR43214">
    <property type="entry name" value="TWO-COMPONENT RESPONSE REGULATOR"/>
    <property type="match status" value="1"/>
</dbReference>
<evidence type="ECO:0000256" key="3">
    <source>
        <dbReference type="ARBA" id="ARBA00023125"/>
    </source>
</evidence>
<comment type="caution">
    <text evidence="8">The sequence shown here is derived from an EMBL/GenBank/DDBJ whole genome shotgun (WGS) entry which is preliminary data.</text>
</comment>
<dbReference type="PROSITE" id="PS00622">
    <property type="entry name" value="HTH_LUXR_1"/>
    <property type="match status" value="1"/>
</dbReference>
<evidence type="ECO:0000259" key="7">
    <source>
        <dbReference type="PROSITE" id="PS50110"/>
    </source>
</evidence>
<dbReference type="GO" id="GO:0000160">
    <property type="term" value="P:phosphorelay signal transduction system"/>
    <property type="evidence" value="ECO:0007669"/>
    <property type="project" value="InterPro"/>
</dbReference>
<dbReference type="Pfam" id="PF00072">
    <property type="entry name" value="Response_reg"/>
    <property type="match status" value="1"/>
</dbReference>
<dbReference type="Proteomes" id="UP000185696">
    <property type="component" value="Unassembled WGS sequence"/>
</dbReference>
<dbReference type="PRINTS" id="PR00038">
    <property type="entry name" value="HTHLUXR"/>
</dbReference>
<feature type="domain" description="Response regulatory" evidence="7">
    <location>
        <begin position="5"/>
        <end position="120"/>
    </location>
</feature>
<dbReference type="GO" id="GO:0006355">
    <property type="term" value="P:regulation of DNA-templated transcription"/>
    <property type="evidence" value="ECO:0007669"/>
    <property type="project" value="InterPro"/>
</dbReference>
<dbReference type="PANTHER" id="PTHR43214:SF24">
    <property type="entry name" value="TRANSCRIPTIONAL REGULATORY PROTEIN NARL-RELATED"/>
    <property type="match status" value="1"/>
</dbReference>
<evidence type="ECO:0000256" key="5">
    <source>
        <dbReference type="PROSITE-ProRule" id="PRU00169"/>
    </source>
</evidence>
<dbReference type="PROSITE" id="PS50110">
    <property type="entry name" value="RESPONSE_REGULATORY"/>
    <property type="match status" value="1"/>
</dbReference>
<keyword evidence="2" id="KW-0805">Transcription regulation</keyword>